<reference evidence="1 2" key="1">
    <citation type="submission" date="2021-06" db="EMBL/GenBank/DDBJ databases">
        <authorList>
            <person name="Palmer J.M."/>
        </authorList>
    </citation>
    <scope>NUCLEOTIDE SEQUENCE [LARGE SCALE GENOMIC DNA]</scope>
    <source>
        <strain evidence="2">if_2019</strain>
        <tissue evidence="1">Muscle</tissue>
    </source>
</reference>
<comment type="caution">
    <text evidence="1">The sequence shown here is derived from an EMBL/GenBank/DDBJ whole genome shotgun (WGS) entry which is preliminary data.</text>
</comment>
<gene>
    <name evidence="1" type="ORF">ILYODFUR_038823</name>
</gene>
<name>A0ABV0V9P4_9TELE</name>
<sequence length="112" mass="12025">MQPVKPDPHTSSYPTFATSCPKTQIRPPLYALSFTLAGCKGRCENFFKYVKCEMTLFAAPVSISISNSTLSIANVALYRSSSSALTVKMANSSSGFSSAVTYFVSLLGTLFS</sequence>
<accession>A0ABV0V9P4</accession>
<evidence type="ECO:0000313" key="2">
    <source>
        <dbReference type="Proteomes" id="UP001482620"/>
    </source>
</evidence>
<evidence type="ECO:0000313" key="1">
    <source>
        <dbReference type="EMBL" id="MEQ2254044.1"/>
    </source>
</evidence>
<organism evidence="1 2">
    <name type="scientific">Ilyodon furcidens</name>
    <name type="common">goldbreast splitfin</name>
    <dbReference type="NCBI Taxonomy" id="33524"/>
    <lineage>
        <taxon>Eukaryota</taxon>
        <taxon>Metazoa</taxon>
        <taxon>Chordata</taxon>
        <taxon>Craniata</taxon>
        <taxon>Vertebrata</taxon>
        <taxon>Euteleostomi</taxon>
        <taxon>Actinopterygii</taxon>
        <taxon>Neopterygii</taxon>
        <taxon>Teleostei</taxon>
        <taxon>Neoteleostei</taxon>
        <taxon>Acanthomorphata</taxon>
        <taxon>Ovalentaria</taxon>
        <taxon>Atherinomorphae</taxon>
        <taxon>Cyprinodontiformes</taxon>
        <taxon>Goodeidae</taxon>
        <taxon>Ilyodon</taxon>
    </lineage>
</organism>
<proteinExistence type="predicted"/>
<keyword evidence="2" id="KW-1185">Reference proteome</keyword>
<dbReference type="Proteomes" id="UP001482620">
    <property type="component" value="Unassembled WGS sequence"/>
</dbReference>
<protein>
    <submittedName>
        <fullName evidence="1">Uncharacterized protein</fullName>
    </submittedName>
</protein>
<dbReference type="PROSITE" id="PS51257">
    <property type="entry name" value="PROKAR_LIPOPROTEIN"/>
    <property type="match status" value="1"/>
</dbReference>
<dbReference type="EMBL" id="JAHRIQ010102963">
    <property type="protein sequence ID" value="MEQ2254044.1"/>
    <property type="molecule type" value="Genomic_DNA"/>
</dbReference>